<feature type="domain" description="LysM" evidence="2">
    <location>
        <begin position="4"/>
        <end position="49"/>
    </location>
</feature>
<dbReference type="InterPro" id="IPR018392">
    <property type="entry name" value="LysM"/>
</dbReference>
<dbReference type="AlphaFoldDB" id="A0A563DLC8"/>
<accession>A0A563DLC8</accession>
<dbReference type="SUPFAM" id="SSF54106">
    <property type="entry name" value="LysM domain"/>
    <property type="match status" value="1"/>
</dbReference>
<dbReference type="EMBL" id="SELH01000011">
    <property type="protein sequence ID" value="TWP30693.1"/>
    <property type="molecule type" value="Genomic_DNA"/>
</dbReference>
<keyword evidence="4" id="KW-1185">Reference proteome</keyword>
<dbReference type="Pfam" id="PF01476">
    <property type="entry name" value="LysM"/>
    <property type="match status" value="1"/>
</dbReference>
<dbReference type="Gene3D" id="3.10.350.10">
    <property type="entry name" value="LysM domain"/>
    <property type="match status" value="1"/>
</dbReference>
<feature type="region of interest" description="Disordered" evidence="1">
    <location>
        <begin position="348"/>
        <end position="380"/>
    </location>
</feature>
<reference evidence="3 4" key="1">
    <citation type="submission" date="2019-02" db="EMBL/GenBank/DDBJ databases">
        <title>Apibacter muscae sp. nov.: a novel member of the house fly microbiota.</title>
        <authorList>
            <person name="Park R."/>
        </authorList>
    </citation>
    <scope>NUCLEOTIDE SEQUENCE [LARGE SCALE GENOMIC DNA]</scope>
    <source>
        <strain evidence="3 4">AL1</strain>
    </source>
</reference>
<gene>
    <name evidence="3" type="ORF">ETU09_01440</name>
</gene>
<sequence>MSNYKYKVQKGDTLHKVALKFGISCDELRQYHNQYCPLEDLLPGTDKLPRHLKEILLPEGQLTYQEKLEKSLNTNFSLGKNNSYKIEIENSFFLKNELMSENQTMNLWKISEDLHAQRAEILVQEVQVIKCSSPLKALIDLVQQINKSSDHLMVSLLTDGTLGEVLNKKEIFEKWEAIKFEELKSAELQDDFAKVLIEEYNQAFERITPYIKQNMLYQVLFCPKKPLVFPVNSPRVINKEFLVNSLIFPELLIPYTLSYTSKEQAEEIEILLTSKSPSSHWELFKERYEKAYSLMLEDPFLPHFSLEGKYFYNKDSGTLNRAVVYAKEQMSKQLFYTLQYKINRIDQEEGETPNDAFEPQEEIVLHEKKKLPPSPFLFDE</sequence>
<comment type="caution">
    <text evidence="3">The sequence shown here is derived from an EMBL/GenBank/DDBJ whole genome shotgun (WGS) entry which is preliminary data.</text>
</comment>
<dbReference type="PROSITE" id="PS51782">
    <property type="entry name" value="LYSM"/>
    <property type="match status" value="1"/>
</dbReference>
<evidence type="ECO:0000256" key="1">
    <source>
        <dbReference type="SAM" id="MobiDB-lite"/>
    </source>
</evidence>
<dbReference type="CDD" id="cd00118">
    <property type="entry name" value="LysM"/>
    <property type="match status" value="1"/>
</dbReference>
<evidence type="ECO:0000313" key="4">
    <source>
        <dbReference type="Proteomes" id="UP000319499"/>
    </source>
</evidence>
<dbReference type="RefSeq" id="WP_146291387.1">
    <property type="nucleotide sequence ID" value="NZ_SELH01000011.1"/>
</dbReference>
<dbReference type="InterPro" id="IPR036779">
    <property type="entry name" value="LysM_dom_sf"/>
</dbReference>
<proteinExistence type="predicted"/>
<evidence type="ECO:0000313" key="3">
    <source>
        <dbReference type="EMBL" id="TWP30693.1"/>
    </source>
</evidence>
<dbReference type="Proteomes" id="UP000319499">
    <property type="component" value="Unassembled WGS sequence"/>
</dbReference>
<evidence type="ECO:0000259" key="2">
    <source>
        <dbReference type="PROSITE" id="PS51782"/>
    </source>
</evidence>
<name>A0A563DLC8_9FLAO</name>
<dbReference type="OrthoDB" id="1081532at2"/>
<protein>
    <submittedName>
        <fullName evidence="3">LysM peptidoglycan-binding domain-containing protein</fullName>
    </submittedName>
</protein>
<organism evidence="3 4">
    <name type="scientific">Apibacter muscae</name>
    <dbReference type="NCBI Taxonomy" id="2509004"/>
    <lineage>
        <taxon>Bacteria</taxon>
        <taxon>Pseudomonadati</taxon>
        <taxon>Bacteroidota</taxon>
        <taxon>Flavobacteriia</taxon>
        <taxon>Flavobacteriales</taxon>
        <taxon>Weeksellaceae</taxon>
        <taxon>Apibacter</taxon>
    </lineage>
</organism>